<proteinExistence type="predicted"/>
<reference evidence="2" key="1">
    <citation type="journal article" date="2022" name="Mol. Ecol. Resour.">
        <title>The genomes of chicory, endive, great burdock and yacon provide insights into Asteraceae palaeo-polyploidization history and plant inulin production.</title>
        <authorList>
            <person name="Fan W."/>
            <person name="Wang S."/>
            <person name="Wang H."/>
            <person name="Wang A."/>
            <person name="Jiang F."/>
            <person name="Liu H."/>
            <person name="Zhao H."/>
            <person name="Xu D."/>
            <person name="Zhang Y."/>
        </authorList>
    </citation>
    <scope>NUCLEOTIDE SEQUENCE [LARGE SCALE GENOMIC DNA]</scope>
    <source>
        <strain evidence="2">cv. Punajuju</strain>
    </source>
</reference>
<dbReference type="Proteomes" id="UP001055811">
    <property type="component" value="Linkage Group LG07"/>
</dbReference>
<organism evidence="1 2">
    <name type="scientific">Cichorium intybus</name>
    <name type="common">Chicory</name>
    <dbReference type="NCBI Taxonomy" id="13427"/>
    <lineage>
        <taxon>Eukaryota</taxon>
        <taxon>Viridiplantae</taxon>
        <taxon>Streptophyta</taxon>
        <taxon>Embryophyta</taxon>
        <taxon>Tracheophyta</taxon>
        <taxon>Spermatophyta</taxon>
        <taxon>Magnoliopsida</taxon>
        <taxon>eudicotyledons</taxon>
        <taxon>Gunneridae</taxon>
        <taxon>Pentapetalae</taxon>
        <taxon>asterids</taxon>
        <taxon>campanulids</taxon>
        <taxon>Asterales</taxon>
        <taxon>Asteraceae</taxon>
        <taxon>Cichorioideae</taxon>
        <taxon>Cichorieae</taxon>
        <taxon>Cichoriinae</taxon>
        <taxon>Cichorium</taxon>
    </lineage>
</organism>
<evidence type="ECO:0000313" key="1">
    <source>
        <dbReference type="EMBL" id="KAI3708996.1"/>
    </source>
</evidence>
<dbReference type="EMBL" id="CM042015">
    <property type="protein sequence ID" value="KAI3708996.1"/>
    <property type="molecule type" value="Genomic_DNA"/>
</dbReference>
<keyword evidence="2" id="KW-1185">Reference proteome</keyword>
<comment type="caution">
    <text evidence="1">The sequence shown here is derived from an EMBL/GenBank/DDBJ whole genome shotgun (WGS) entry which is preliminary data.</text>
</comment>
<gene>
    <name evidence="1" type="ORF">L2E82_38658</name>
</gene>
<evidence type="ECO:0000313" key="2">
    <source>
        <dbReference type="Proteomes" id="UP001055811"/>
    </source>
</evidence>
<accession>A0ACB9AGA4</accession>
<sequence length="86" mass="9598">MVSTENDVTLANCAVSVVNESLFVYLKLKGAIDVEKEREKLNAKLTELQKQKESLNKAMSAKGYEEQVPGEVTQHFEREVAAKAEI</sequence>
<protein>
    <submittedName>
        <fullName evidence="1">Uncharacterized protein</fullName>
    </submittedName>
</protein>
<reference evidence="1 2" key="2">
    <citation type="journal article" date="2022" name="Mol. Ecol. Resour.">
        <title>The genomes of chicory, endive, great burdock and yacon provide insights into Asteraceae paleo-polyploidization history and plant inulin production.</title>
        <authorList>
            <person name="Fan W."/>
            <person name="Wang S."/>
            <person name="Wang H."/>
            <person name="Wang A."/>
            <person name="Jiang F."/>
            <person name="Liu H."/>
            <person name="Zhao H."/>
            <person name="Xu D."/>
            <person name="Zhang Y."/>
        </authorList>
    </citation>
    <scope>NUCLEOTIDE SEQUENCE [LARGE SCALE GENOMIC DNA]</scope>
    <source>
        <strain evidence="2">cv. Punajuju</strain>
        <tissue evidence="1">Leaves</tissue>
    </source>
</reference>
<name>A0ACB9AGA4_CICIN</name>